<name>A0A9J5XHV7_SOLCO</name>
<evidence type="ECO:0000313" key="2">
    <source>
        <dbReference type="EMBL" id="KAG5587309.1"/>
    </source>
</evidence>
<dbReference type="Proteomes" id="UP000824120">
    <property type="component" value="Chromosome 9"/>
</dbReference>
<keyword evidence="1" id="KW-0812">Transmembrane</keyword>
<comment type="caution">
    <text evidence="2">The sequence shown here is derived from an EMBL/GenBank/DDBJ whole genome shotgun (WGS) entry which is preliminary data.</text>
</comment>
<gene>
    <name evidence="2" type="ORF">H5410_047743</name>
</gene>
<keyword evidence="1" id="KW-0472">Membrane</keyword>
<accession>A0A9J5XHV7</accession>
<evidence type="ECO:0000313" key="3">
    <source>
        <dbReference type="Proteomes" id="UP000824120"/>
    </source>
</evidence>
<keyword evidence="3" id="KW-1185">Reference proteome</keyword>
<organism evidence="2 3">
    <name type="scientific">Solanum commersonii</name>
    <name type="common">Commerson's wild potato</name>
    <name type="synonym">Commerson's nightshade</name>
    <dbReference type="NCBI Taxonomy" id="4109"/>
    <lineage>
        <taxon>Eukaryota</taxon>
        <taxon>Viridiplantae</taxon>
        <taxon>Streptophyta</taxon>
        <taxon>Embryophyta</taxon>
        <taxon>Tracheophyta</taxon>
        <taxon>Spermatophyta</taxon>
        <taxon>Magnoliopsida</taxon>
        <taxon>eudicotyledons</taxon>
        <taxon>Gunneridae</taxon>
        <taxon>Pentapetalae</taxon>
        <taxon>asterids</taxon>
        <taxon>lamiids</taxon>
        <taxon>Solanales</taxon>
        <taxon>Solanaceae</taxon>
        <taxon>Solanoideae</taxon>
        <taxon>Solaneae</taxon>
        <taxon>Solanum</taxon>
    </lineage>
</organism>
<dbReference type="EMBL" id="JACXVP010000009">
    <property type="protein sequence ID" value="KAG5587309.1"/>
    <property type="molecule type" value="Genomic_DNA"/>
</dbReference>
<keyword evidence="1" id="KW-1133">Transmembrane helix</keyword>
<feature type="transmembrane region" description="Helical" evidence="1">
    <location>
        <begin position="31"/>
        <end position="53"/>
    </location>
</feature>
<proteinExistence type="predicted"/>
<dbReference type="AlphaFoldDB" id="A0A9J5XHV7"/>
<reference evidence="2 3" key="1">
    <citation type="submission" date="2020-09" db="EMBL/GenBank/DDBJ databases">
        <title>De no assembly of potato wild relative species, Solanum commersonii.</title>
        <authorList>
            <person name="Cho K."/>
        </authorList>
    </citation>
    <scope>NUCLEOTIDE SEQUENCE [LARGE SCALE GENOMIC DNA]</scope>
    <source>
        <strain evidence="2">LZ3.2</strain>
        <tissue evidence="2">Leaf</tissue>
    </source>
</reference>
<evidence type="ECO:0000256" key="1">
    <source>
        <dbReference type="SAM" id="Phobius"/>
    </source>
</evidence>
<protein>
    <submittedName>
        <fullName evidence="2">Uncharacterized protein</fullName>
    </submittedName>
</protein>
<sequence length="70" mass="7281">MSSKSALICVGIVAAVDLPIANVNCPLLPTTGILTSIITLTPTIIGGVLEMFLEIGDFTLIHGDTLMAIR</sequence>